<accession>A0ABP7M3G2</accession>
<feature type="compositionally biased region" description="Basic and acidic residues" evidence="1">
    <location>
        <begin position="107"/>
        <end position="118"/>
    </location>
</feature>
<dbReference type="RefSeq" id="WP_344758154.1">
    <property type="nucleotide sequence ID" value="NZ_BAAAZU010000001.1"/>
</dbReference>
<comment type="caution">
    <text evidence="2">The sequence shown here is derived from an EMBL/GenBank/DDBJ whole genome shotgun (WGS) entry which is preliminary data.</text>
</comment>
<evidence type="ECO:0000313" key="2">
    <source>
        <dbReference type="EMBL" id="GAA3913646.1"/>
    </source>
</evidence>
<gene>
    <name evidence="2" type="ORF">GCM10022229_03070</name>
</gene>
<keyword evidence="3" id="KW-1185">Reference proteome</keyword>
<feature type="compositionally biased region" description="Basic and acidic residues" evidence="1">
    <location>
        <begin position="79"/>
        <end position="93"/>
    </location>
</feature>
<evidence type="ECO:0000313" key="3">
    <source>
        <dbReference type="Proteomes" id="UP001501727"/>
    </source>
</evidence>
<reference evidence="3" key="1">
    <citation type="journal article" date="2019" name="Int. J. Syst. Evol. Microbiol.">
        <title>The Global Catalogue of Microorganisms (GCM) 10K type strain sequencing project: providing services to taxonomists for standard genome sequencing and annotation.</title>
        <authorList>
            <consortium name="The Broad Institute Genomics Platform"/>
            <consortium name="The Broad Institute Genome Sequencing Center for Infectious Disease"/>
            <person name="Wu L."/>
            <person name="Ma J."/>
        </authorList>
    </citation>
    <scope>NUCLEOTIDE SEQUENCE [LARGE SCALE GENOMIC DNA]</scope>
    <source>
        <strain evidence="3">JCM 16916</strain>
    </source>
</reference>
<proteinExistence type="predicted"/>
<feature type="compositionally biased region" description="Basic and acidic residues" evidence="1">
    <location>
        <begin position="24"/>
        <end position="44"/>
    </location>
</feature>
<protein>
    <recommendedName>
        <fullName evidence="4">Flagellar hook-length control protein FliK</fullName>
    </recommendedName>
</protein>
<feature type="region of interest" description="Disordered" evidence="1">
    <location>
        <begin position="24"/>
        <end position="129"/>
    </location>
</feature>
<evidence type="ECO:0008006" key="4">
    <source>
        <dbReference type="Google" id="ProtNLM"/>
    </source>
</evidence>
<feature type="compositionally biased region" description="Low complexity" evidence="1">
    <location>
        <begin position="48"/>
        <end position="77"/>
    </location>
</feature>
<evidence type="ECO:0000256" key="1">
    <source>
        <dbReference type="SAM" id="MobiDB-lite"/>
    </source>
</evidence>
<dbReference type="EMBL" id="BAAAZU010000001">
    <property type="protein sequence ID" value="GAA3913646.1"/>
    <property type="molecule type" value="Genomic_DNA"/>
</dbReference>
<dbReference type="Proteomes" id="UP001501727">
    <property type="component" value="Unassembled WGS sequence"/>
</dbReference>
<sequence>MGIDRHSDRGSDLLAQRVLDARRADAKLQSERETPSSEAVERFRAAMQKQADPQARQQAARQVPGQQAQPQELQAKAGDAGKHAREARQEATRGDQGALEQSAAASVRERVDRKEDSGRQSSSRQDGTLDMASMFQAQMALRSDAPPMPTAPTPVNTHAFADLIQRHVRQMAASDSAAREGDGQVLLRMSDATLPGTDLLLSRTATGWRLQADSRSRSSYDAIRQAAPELARRFSQHNLGHLEVDPRFNG</sequence>
<organism evidence="2 3">
    <name type="scientific">Luteimonas lutimaris</name>
    <dbReference type="NCBI Taxonomy" id="698645"/>
    <lineage>
        <taxon>Bacteria</taxon>
        <taxon>Pseudomonadati</taxon>
        <taxon>Pseudomonadota</taxon>
        <taxon>Gammaproteobacteria</taxon>
        <taxon>Lysobacterales</taxon>
        <taxon>Lysobacteraceae</taxon>
        <taxon>Luteimonas</taxon>
    </lineage>
</organism>
<name>A0ABP7M3G2_9GAMM</name>